<reference evidence="7 8" key="1">
    <citation type="submission" date="2019-08" db="EMBL/GenBank/DDBJ databases">
        <title>In-depth cultivation of the pig gut microbiome towards novel bacterial diversity and tailored functional studies.</title>
        <authorList>
            <person name="Wylensek D."/>
            <person name="Hitch T.C.A."/>
            <person name="Clavel T."/>
        </authorList>
    </citation>
    <scope>NUCLEOTIDE SEQUENCE [LARGE SCALE GENOMIC DNA]</scope>
    <source>
        <strain evidence="7 8">Med78-601-WT-4W-RMD-3</strain>
    </source>
</reference>
<keyword evidence="3" id="KW-0210">Decarboxylase</keyword>
<keyword evidence="4 6" id="KW-0663">Pyridoxal phosphate</keyword>
<comment type="similarity">
    <text evidence="2 6">Belongs to the group II decarboxylase family.</text>
</comment>
<dbReference type="PANTHER" id="PTHR45677:SF8">
    <property type="entry name" value="CYSTEINE SULFINIC ACID DECARBOXYLASE"/>
    <property type="match status" value="1"/>
</dbReference>
<dbReference type="InterPro" id="IPR015421">
    <property type="entry name" value="PyrdxlP-dep_Trfase_major"/>
</dbReference>
<dbReference type="GO" id="GO:0030170">
    <property type="term" value="F:pyridoxal phosphate binding"/>
    <property type="evidence" value="ECO:0007669"/>
    <property type="project" value="InterPro"/>
</dbReference>
<dbReference type="SUPFAM" id="SSF53383">
    <property type="entry name" value="PLP-dependent transferases"/>
    <property type="match status" value="1"/>
</dbReference>
<sequence>MPNDMSPYSIFGEFINSIHNPYGGGCSISGGTATLENETIGWMGSLIGYDGEKLGGQFVSGGSMANLTASIVARDDKLKPEEFIKGTVYVSDQTHSSVTKAIHLMGLPKKNVRIVPTIEDFKMDINKLEEIIKDDILNDFKPFLLVGSSGTTNIGSVDPLGKLGEIAEKYKIWYHVDGAYGASVLLSSHKDMLRELKNQTLLVGMDTNGFFKPMDVE</sequence>
<evidence type="ECO:0000313" key="7">
    <source>
        <dbReference type="EMBL" id="MSS44311.1"/>
    </source>
</evidence>
<evidence type="ECO:0000256" key="2">
    <source>
        <dbReference type="ARBA" id="ARBA00009533"/>
    </source>
</evidence>
<dbReference type="Gene3D" id="3.40.640.10">
    <property type="entry name" value="Type I PLP-dependent aspartate aminotransferase-like (Major domain)"/>
    <property type="match status" value="1"/>
</dbReference>
<gene>
    <name evidence="7" type="ORF">FYJ27_11435</name>
</gene>
<keyword evidence="7" id="KW-0032">Aminotransferase</keyword>
<accession>A0A844FK43</accession>
<dbReference type="InterPro" id="IPR002129">
    <property type="entry name" value="PyrdxlP-dep_de-COase"/>
</dbReference>
<dbReference type="Pfam" id="PF00282">
    <property type="entry name" value="Pyridoxal_deC"/>
    <property type="match status" value="1"/>
</dbReference>
<evidence type="ECO:0000256" key="6">
    <source>
        <dbReference type="RuleBase" id="RU000382"/>
    </source>
</evidence>
<evidence type="ECO:0000313" key="8">
    <source>
        <dbReference type="Proteomes" id="UP000462760"/>
    </source>
</evidence>
<comment type="cofactor">
    <cofactor evidence="1 6">
        <name>pyridoxal 5'-phosphate</name>
        <dbReference type="ChEBI" id="CHEBI:597326"/>
    </cofactor>
</comment>
<dbReference type="AlphaFoldDB" id="A0A844FK43"/>
<proteinExistence type="inferred from homology"/>
<evidence type="ECO:0000256" key="3">
    <source>
        <dbReference type="ARBA" id="ARBA00022793"/>
    </source>
</evidence>
<organism evidence="7 8">
    <name type="scientific">Anaerosalibacter bizertensis</name>
    <dbReference type="NCBI Taxonomy" id="932217"/>
    <lineage>
        <taxon>Bacteria</taxon>
        <taxon>Bacillati</taxon>
        <taxon>Bacillota</taxon>
        <taxon>Tissierellia</taxon>
        <taxon>Tissierellales</taxon>
        <taxon>Sporanaerobacteraceae</taxon>
        <taxon>Anaerosalibacter</taxon>
    </lineage>
</organism>
<comment type="caution">
    <text evidence="7">The sequence shown here is derived from an EMBL/GenBank/DDBJ whole genome shotgun (WGS) entry which is preliminary data.</text>
</comment>
<dbReference type="Proteomes" id="UP000462760">
    <property type="component" value="Unassembled WGS sequence"/>
</dbReference>
<keyword evidence="5 6" id="KW-0456">Lyase</keyword>
<dbReference type="GO" id="GO:0008483">
    <property type="term" value="F:transaminase activity"/>
    <property type="evidence" value="ECO:0007669"/>
    <property type="project" value="UniProtKB-KW"/>
</dbReference>
<dbReference type="EMBL" id="VULR01000022">
    <property type="protein sequence ID" value="MSS44311.1"/>
    <property type="molecule type" value="Genomic_DNA"/>
</dbReference>
<dbReference type="RefSeq" id="WP_154484983.1">
    <property type="nucleotide sequence ID" value="NZ_VULR01000022.1"/>
</dbReference>
<evidence type="ECO:0000256" key="1">
    <source>
        <dbReference type="ARBA" id="ARBA00001933"/>
    </source>
</evidence>
<dbReference type="GO" id="GO:0005737">
    <property type="term" value="C:cytoplasm"/>
    <property type="evidence" value="ECO:0007669"/>
    <property type="project" value="TreeGrafter"/>
</dbReference>
<name>A0A844FK43_9FIRM</name>
<protein>
    <submittedName>
        <fullName evidence="7">Aminotransferase class I/II-fold pyridoxal phosphate-dependent enzyme</fullName>
    </submittedName>
</protein>
<dbReference type="GO" id="GO:0004058">
    <property type="term" value="F:aromatic-L-amino-acid decarboxylase activity"/>
    <property type="evidence" value="ECO:0007669"/>
    <property type="project" value="UniProtKB-ARBA"/>
</dbReference>
<keyword evidence="7" id="KW-0808">Transferase</keyword>
<dbReference type="InterPro" id="IPR015424">
    <property type="entry name" value="PyrdxlP-dep_Trfase"/>
</dbReference>
<dbReference type="PANTHER" id="PTHR45677">
    <property type="entry name" value="GLUTAMATE DECARBOXYLASE-RELATED"/>
    <property type="match status" value="1"/>
</dbReference>
<dbReference type="GO" id="GO:0019752">
    <property type="term" value="P:carboxylic acid metabolic process"/>
    <property type="evidence" value="ECO:0007669"/>
    <property type="project" value="InterPro"/>
</dbReference>
<evidence type="ECO:0000256" key="5">
    <source>
        <dbReference type="ARBA" id="ARBA00023239"/>
    </source>
</evidence>
<dbReference type="OrthoDB" id="9803665at2"/>
<evidence type="ECO:0000256" key="4">
    <source>
        <dbReference type="ARBA" id="ARBA00022898"/>
    </source>
</evidence>